<name>A0A0A9HLY4_ARUDO</name>
<dbReference type="EMBL" id="GBRH01162015">
    <property type="protein sequence ID" value="JAE35881.1"/>
    <property type="molecule type" value="Transcribed_RNA"/>
</dbReference>
<reference evidence="1" key="2">
    <citation type="journal article" date="2015" name="Data Brief">
        <title>Shoot transcriptome of the giant reed, Arundo donax.</title>
        <authorList>
            <person name="Barrero R.A."/>
            <person name="Guerrero F.D."/>
            <person name="Moolhuijzen P."/>
            <person name="Goolsby J.A."/>
            <person name="Tidwell J."/>
            <person name="Bellgard S.E."/>
            <person name="Bellgard M.I."/>
        </authorList>
    </citation>
    <scope>NUCLEOTIDE SEQUENCE</scope>
    <source>
        <tissue evidence="1">Shoot tissue taken approximately 20 cm above the soil surface</tissue>
    </source>
</reference>
<evidence type="ECO:0000313" key="1">
    <source>
        <dbReference type="EMBL" id="JAE35881.1"/>
    </source>
</evidence>
<reference evidence="1" key="1">
    <citation type="submission" date="2014-09" db="EMBL/GenBank/DDBJ databases">
        <authorList>
            <person name="Magalhaes I.L.F."/>
            <person name="Oliveira U."/>
            <person name="Santos F.R."/>
            <person name="Vidigal T.H.D.A."/>
            <person name="Brescovit A.D."/>
            <person name="Santos A.J."/>
        </authorList>
    </citation>
    <scope>NUCLEOTIDE SEQUENCE</scope>
    <source>
        <tissue evidence="1">Shoot tissue taken approximately 20 cm above the soil surface</tissue>
    </source>
</reference>
<protein>
    <submittedName>
        <fullName evidence="1">Uncharacterized protein</fullName>
    </submittedName>
</protein>
<dbReference type="AlphaFoldDB" id="A0A0A9HLY4"/>
<accession>A0A0A9HLY4</accession>
<organism evidence="1">
    <name type="scientific">Arundo donax</name>
    <name type="common">Giant reed</name>
    <name type="synonym">Donax arundinaceus</name>
    <dbReference type="NCBI Taxonomy" id="35708"/>
    <lineage>
        <taxon>Eukaryota</taxon>
        <taxon>Viridiplantae</taxon>
        <taxon>Streptophyta</taxon>
        <taxon>Embryophyta</taxon>
        <taxon>Tracheophyta</taxon>
        <taxon>Spermatophyta</taxon>
        <taxon>Magnoliopsida</taxon>
        <taxon>Liliopsida</taxon>
        <taxon>Poales</taxon>
        <taxon>Poaceae</taxon>
        <taxon>PACMAD clade</taxon>
        <taxon>Arundinoideae</taxon>
        <taxon>Arundineae</taxon>
        <taxon>Arundo</taxon>
    </lineage>
</organism>
<sequence>MPRRTGGGWPRRPLLQWLRPLSMRGGRMRRSGCLEVWRGKDCCLSAVSKMEGKVYGPAALPWFRHCV</sequence>
<proteinExistence type="predicted"/>